<dbReference type="GO" id="GO:0006412">
    <property type="term" value="P:translation"/>
    <property type="evidence" value="ECO:0007669"/>
    <property type="project" value="UniProtKB-KW"/>
</dbReference>
<accession>A0A926DDN9</accession>
<dbReference type="CDD" id="cd00002">
    <property type="entry name" value="YbaK_deacylase"/>
    <property type="match status" value="1"/>
</dbReference>
<sequence>MAEPKTNAMRILDRFHIAYAVHTYEPGDGIDGVSVAGKLGRDPADVYKTLVTLAKSGEHYVFVIPVERELDLKAAAAAVGEKAVSMLPLKDLTKVTGYIRGGCSPIGMKKLFRTVIDASARDRENIVVSAGKIGLQIETAPANLQRAVDAIFAPVAQH</sequence>
<evidence type="ECO:0000313" key="7">
    <source>
        <dbReference type="Proteomes" id="UP000620366"/>
    </source>
</evidence>
<dbReference type="PANTHER" id="PTHR30411:SF0">
    <property type="entry name" value="CYS-TRNA(PRO)_CYS-TRNA(CYS) DEACYLASE YBAK"/>
    <property type="match status" value="1"/>
</dbReference>
<protein>
    <recommendedName>
        <fullName evidence="4">Cys-tRNA(Pro)/Cys-tRNA(Cys) deacylase</fullName>
        <ecNumber evidence="4">4.2.-.-</ecNumber>
    </recommendedName>
</protein>
<dbReference type="Proteomes" id="UP000620366">
    <property type="component" value="Unassembled WGS sequence"/>
</dbReference>
<feature type="domain" description="YbaK/aminoacyl-tRNA synthetase-associated" evidence="5">
    <location>
        <begin position="35"/>
        <end position="146"/>
    </location>
</feature>
<reference evidence="6" key="1">
    <citation type="submission" date="2020-08" db="EMBL/GenBank/DDBJ databases">
        <title>Genome public.</title>
        <authorList>
            <person name="Liu C."/>
            <person name="Sun Q."/>
        </authorList>
    </citation>
    <scope>NUCLEOTIDE SEQUENCE</scope>
    <source>
        <strain evidence="6">BX7</strain>
    </source>
</reference>
<evidence type="ECO:0000256" key="3">
    <source>
        <dbReference type="ARBA" id="ARBA00023239"/>
    </source>
</evidence>
<name>A0A926DDN9_9FIRM</name>
<dbReference type="Pfam" id="PF04073">
    <property type="entry name" value="tRNA_edit"/>
    <property type="match status" value="1"/>
</dbReference>
<evidence type="ECO:0000313" key="6">
    <source>
        <dbReference type="EMBL" id="MBC8536188.1"/>
    </source>
</evidence>
<evidence type="ECO:0000259" key="5">
    <source>
        <dbReference type="Pfam" id="PF04073"/>
    </source>
</evidence>
<dbReference type="NCBIfam" id="TIGR00011">
    <property type="entry name" value="YbaK_EbsC"/>
    <property type="match status" value="1"/>
</dbReference>
<proteinExistence type="inferred from homology"/>
<dbReference type="Gene3D" id="3.90.960.10">
    <property type="entry name" value="YbaK/aminoacyl-tRNA synthetase-associated domain"/>
    <property type="match status" value="1"/>
</dbReference>
<dbReference type="InterPro" id="IPR007214">
    <property type="entry name" value="YbaK/aa-tRNA-synth-assoc-dom"/>
</dbReference>
<gene>
    <name evidence="6" type="primary">ybaK</name>
    <name evidence="6" type="ORF">H8695_05715</name>
</gene>
<dbReference type="SUPFAM" id="SSF55826">
    <property type="entry name" value="YbaK/ProRS associated domain"/>
    <property type="match status" value="1"/>
</dbReference>
<comment type="caution">
    <text evidence="6">The sequence shown here is derived from an EMBL/GenBank/DDBJ whole genome shotgun (WGS) entry which is preliminary data.</text>
</comment>
<evidence type="ECO:0000256" key="2">
    <source>
        <dbReference type="ARBA" id="ARBA00022917"/>
    </source>
</evidence>
<organism evidence="6 7">
    <name type="scientific">Feifania hominis</name>
    <dbReference type="NCBI Taxonomy" id="2763660"/>
    <lineage>
        <taxon>Bacteria</taxon>
        <taxon>Bacillati</taxon>
        <taxon>Bacillota</taxon>
        <taxon>Clostridia</taxon>
        <taxon>Eubacteriales</taxon>
        <taxon>Feifaniaceae</taxon>
        <taxon>Feifania</taxon>
    </lineage>
</organism>
<keyword evidence="7" id="KW-1185">Reference proteome</keyword>
<dbReference type="EC" id="4.2.-.-" evidence="4"/>
<dbReference type="InterPro" id="IPR036754">
    <property type="entry name" value="YbaK/aa-tRNA-synt-asso_dom_sf"/>
</dbReference>
<dbReference type="RefSeq" id="WP_249299940.1">
    <property type="nucleotide sequence ID" value="NZ_JACRSP010000002.1"/>
</dbReference>
<evidence type="ECO:0000256" key="1">
    <source>
        <dbReference type="ARBA" id="ARBA00009798"/>
    </source>
</evidence>
<evidence type="ECO:0000256" key="4">
    <source>
        <dbReference type="PIRNR" id="PIRNR006181"/>
    </source>
</evidence>
<dbReference type="GO" id="GO:0016829">
    <property type="term" value="F:lyase activity"/>
    <property type="evidence" value="ECO:0007669"/>
    <property type="project" value="UniProtKB-KW"/>
</dbReference>
<dbReference type="GO" id="GO:0002161">
    <property type="term" value="F:aminoacyl-tRNA deacylase activity"/>
    <property type="evidence" value="ECO:0007669"/>
    <property type="project" value="InterPro"/>
</dbReference>
<dbReference type="AlphaFoldDB" id="A0A926DDN9"/>
<dbReference type="PANTHER" id="PTHR30411">
    <property type="entry name" value="CYTOPLASMIC PROTEIN"/>
    <property type="match status" value="1"/>
</dbReference>
<dbReference type="InterPro" id="IPR004369">
    <property type="entry name" value="Prolyl-tRNA_editing_YbaK/EbsC"/>
</dbReference>
<comment type="similarity">
    <text evidence="1 4">Belongs to the prolyl-tRNA editing family. YbaK/EbsC subfamily.</text>
</comment>
<keyword evidence="2 4" id="KW-0648">Protein biosynthesis</keyword>
<dbReference type="PIRSF" id="PIRSF006181">
    <property type="entry name" value="EbsC_YbaK"/>
    <property type="match status" value="1"/>
</dbReference>
<dbReference type="EMBL" id="JACRSP010000002">
    <property type="protein sequence ID" value="MBC8536188.1"/>
    <property type="molecule type" value="Genomic_DNA"/>
</dbReference>
<keyword evidence="3 4" id="KW-0456">Lyase</keyword>